<dbReference type="InterPro" id="IPR016064">
    <property type="entry name" value="NAD/diacylglycerol_kinase_sf"/>
</dbReference>
<dbReference type="SUPFAM" id="SSF111331">
    <property type="entry name" value="NAD kinase/diacylglycerol kinase-like"/>
    <property type="match status" value="1"/>
</dbReference>
<keyword evidence="15" id="KW-1185">Reference proteome</keyword>
<dbReference type="RefSeq" id="WP_107630530.1">
    <property type="nucleotide sequence ID" value="NZ_JACOPL010000001.1"/>
</dbReference>
<keyword evidence="6" id="KW-0547">Nucleotide-binding</keyword>
<dbReference type="PANTHER" id="PTHR12358">
    <property type="entry name" value="SPHINGOSINE KINASE"/>
    <property type="match status" value="1"/>
</dbReference>
<dbReference type="InterPro" id="IPR001206">
    <property type="entry name" value="Diacylglycerol_kinase_cat_dom"/>
</dbReference>
<evidence type="ECO:0000256" key="11">
    <source>
        <dbReference type="ARBA" id="ARBA00023209"/>
    </source>
</evidence>
<keyword evidence="4" id="KW-0808">Transferase</keyword>
<evidence type="ECO:0000313" key="14">
    <source>
        <dbReference type="EMBL" id="MBC5724151.1"/>
    </source>
</evidence>
<organism evidence="14 15">
    <name type="scientific">Agathobaculum faecis</name>
    <dbReference type="NCBI Taxonomy" id="2763013"/>
    <lineage>
        <taxon>Bacteria</taxon>
        <taxon>Bacillati</taxon>
        <taxon>Bacillota</taxon>
        <taxon>Clostridia</taxon>
        <taxon>Eubacteriales</taxon>
        <taxon>Butyricicoccaceae</taxon>
        <taxon>Agathobaculum</taxon>
    </lineage>
</organism>
<keyword evidence="9" id="KW-0460">Magnesium</keyword>
<feature type="domain" description="DAGKc" evidence="13">
    <location>
        <begin position="1"/>
        <end position="130"/>
    </location>
</feature>
<dbReference type="GO" id="GO:0046872">
    <property type="term" value="F:metal ion binding"/>
    <property type="evidence" value="ECO:0007669"/>
    <property type="project" value="UniProtKB-KW"/>
</dbReference>
<dbReference type="NCBIfam" id="TIGR00147">
    <property type="entry name" value="YegS/Rv2252/BmrU family lipid kinase"/>
    <property type="match status" value="1"/>
</dbReference>
<dbReference type="InterPro" id="IPR050187">
    <property type="entry name" value="Lipid_Phosphate_FormReg"/>
</dbReference>
<dbReference type="GO" id="GO:0005524">
    <property type="term" value="F:ATP binding"/>
    <property type="evidence" value="ECO:0007669"/>
    <property type="project" value="UniProtKB-KW"/>
</dbReference>
<evidence type="ECO:0000256" key="3">
    <source>
        <dbReference type="ARBA" id="ARBA00022516"/>
    </source>
</evidence>
<dbReference type="PANTHER" id="PTHR12358:SF106">
    <property type="entry name" value="LIPID KINASE YEGS"/>
    <property type="match status" value="1"/>
</dbReference>
<dbReference type="Gene3D" id="3.40.50.10330">
    <property type="entry name" value="Probable inorganic polyphosphate/atp-NAD kinase, domain 1"/>
    <property type="match status" value="1"/>
</dbReference>
<dbReference type="AlphaFoldDB" id="A0A923LRW8"/>
<evidence type="ECO:0000256" key="1">
    <source>
        <dbReference type="ARBA" id="ARBA00001946"/>
    </source>
</evidence>
<name>A0A923LRW8_9FIRM</name>
<keyword evidence="11" id="KW-0594">Phospholipid biosynthesis</keyword>
<evidence type="ECO:0000256" key="10">
    <source>
        <dbReference type="ARBA" id="ARBA00023098"/>
    </source>
</evidence>
<dbReference type="GO" id="GO:0008654">
    <property type="term" value="P:phospholipid biosynthetic process"/>
    <property type="evidence" value="ECO:0007669"/>
    <property type="project" value="UniProtKB-KW"/>
</dbReference>
<dbReference type="InterPro" id="IPR045540">
    <property type="entry name" value="YegS/DAGK_C"/>
</dbReference>
<keyword evidence="12" id="KW-1208">Phospholipid metabolism</keyword>
<dbReference type="EMBL" id="JACOPL010000001">
    <property type="protein sequence ID" value="MBC5724151.1"/>
    <property type="molecule type" value="Genomic_DNA"/>
</dbReference>
<evidence type="ECO:0000256" key="2">
    <source>
        <dbReference type="ARBA" id="ARBA00005983"/>
    </source>
</evidence>
<evidence type="ECO:0000256" key="12">
    <source>
        <dbReference type="ARBA" id="ARBA00023264"/>
    </source>
</evidence>
<dbReference type="PROSITE" id="PS50146">
    <property type="entry name" value="DAGK"/>
    <property type="match status" value="1"/>
</dbReference>
<accession>A0A923LRW8</accession>
<dbReference type="InterPro" id="IPR017438">
    <property type="entry name" value="ATP-NAD_kinase_N"/>
</dbReference>
<evidence type="ECO:0000256" key="4">
    <source>
        <dbReference type="ARBA" id="ARBA00022679"/>
    </source>
</evidence>
<keyword evidence="5" id="KW-0479">Metal-binding</keyword>
<reference evidence="14" key="1">
    <citation type="submission" date="2020-08" db="EMBL/GenBank/DDBJ databases">
        <title>Genome public.</title>
        <authorList>
            <person name="Liu C."/>
            <person name="Sun Q."/>
        </authorList>
    </citation>
    <scope>NUCLEOTIDE SEQUENCE</scope>
    <source>
        <strain evidence="14">NSJ-28</strain>
    </source>
</reference>
<keyword evidence="7 14" id="KW-0418">Kinase</keyword>
<dbReference type="SMART" id="SM00046">
    <property type="entry name" value="DAGKc"/>
    <property type="match status" value="1"/>
</dbReference>
<keyword evidence="3" id="KW-0444">Lipid biosynthesis</keyword>
<evidence type="ECO:0000256" key="9">
    <source>
        <dbReference type="ARBA" id="ARBA00022842"/>
    </source>
</evidence>
<evidence type="ECO:0000256" key="6">
    <source>
        <dbReference type="ARBA" id="ARBA00022741"/>
    </source>
</evidence>
<sequence length="305" mass="33117">MKKLLWIVNPHAGRGAIAGKVVDCVSTFQKAGYDVTLYATQGTKDATRVARERAAEFDRIVCAGGDGTLNEVVTGLMEAQTRPPLGYIPAGTTNDFALSLGIPKSPVEAAAVAASDNLQALDIGMFNERYFNYIAAFGVFTEVSYATPQQTKNVFGRAAYIIEGVKSLTSIREHHMCVNSAEMTVEDDFIFGMVSNTVSVGGFKTISTDDVALDDGLYEVLLVYPVENPMELQWLANDLLTGNVDSSRFVYFRTSQITFDAKNDVLWTLDGEFGGAVKHADITNFSRAITFIAGDTKNLENAEEA</sequence>
<dbReference type="GO" id="GO:0004143">
    <property type="term" value="F:ATP-dependent diacylglycerol kinase activity"/>
    <property type="evidence" value="ECO:0007669"/>
    <property type="project" value="TreeGrafter"/>
</dbReference>
<evidence type="ECO:0000259" key="13">
    <source>
        <dbReference type="PROSITE" id="PS50146"/>
    </source>
</evidence>
<evidence type="ECO:0000256" key="7">
    <source>
        <dbReference type="ARBA" id="ARBA00022777"/>
    </source>
</evidence>
<dbReference type="Gene3D" id="2.60.200.40">
    <property type="match status" value="1"/>
</dbReference>
<dbReference type="InterPro" id="IPR005218">
    <property type="entry name" value="Diacylglycerol/lipid_kinase"/>
</dbReference>
<comment type="similarity">
    <text evidence="2">Belongs to the diacylglycerol/lipid kinase family.</text>
</comment>
<proteinExistence type="inferred from homology"/>
<gene>
    <name evidence="14" type="ORF">H8S45_01500</name>
</gene>
<evidence type="ECO:0000256" key="8">
    <source>
        <dbReference type="ARBA" id="ARBA00022840"/>
    </source>
</evidence>
<dbReference type="Proteomes" id="UP000606499">
    <property type="component" value="Unassembled WGS sequence"/>
</dbReference>
<dbReference type="Pfam" id="PF00781">
    <property type="entry name" value="DAGK_cat"/>
    <property type="match status" value="1"/>
</dbReference>
<keyword evidence="8" id="KW-0067">ATP-binding</keyword>
<comment type="caution">
    <text evidence="14">The sequence shown here is derived from an EMBL/GenBank/DDBJ whole genome shotgun (WGS) entry which is preliminary data.</text>
</comment>
<evidence type="ECO:0000313" key="15">
    <source>
        <dbReference type="Proteomes" id="UP000606499"/>
    </source>
</evidence>
<dbReference type="Pfam" id="PF19279">
    <property type="entry name" value="YegS_C"/>
    <property type="match status" value="1"/>
</dbReference>
<comment type="cofactor">
    <cofactor evidence="1">
        <name>Mg(2+)</name>
        <dbReference type="ChEBI" id="CHEBI:18420"/>
    </cofactor>
</comment>
<evidence type="ECO:0000256" key="5">
    <source>
        <dbReference type="ARBA" id="ARBA00022723"/>
    </source>
</evidence>
<keyword evidence="10" id="KW-0443">Lipid metabolism</keyword>
<dbReference type="GO" id="GO:0005886">
    <property type="term" value="C:plasma membrane"/>
    <property type="evidence" value="ECO:0007669"/>
    <property type="project" value="TreeGrafter"/>
</dbReference>
<protein>
    <submittedName>
        <fullName evidence="14">YegS/Rv2252/BmrU family lipid kinase</fullName>
    </submittedName>
</protein>